<name>E4TX28_SULKY</name>
<dbReference type="OrthoDB" id="5363753at2"/>
<dbReference type="PROSITE" id="PS00330">
    <property type="entry name" value="HEMOLYSIN_CALCIUM"/>
    <property type="match status" value="9"/>
</dbReference>
<dbReference type="NCBIfam" id="NF012211">
    <property type="entry name" value="tand_rpt_95"/>
    <property type="match status" value="3"/>
</dbReference>
<proteinExistence type="predicted"/>
<dbReference type="PANTHER" id="PTHR38340:SF1">
    <property type="entry name" value="S-LAYER PROTEIN"/>
    <property type="match status" value="1"/>
</dbReference>
<dbReference type="Pfam" id="PF06594">
    <property type="entry name" value="HCBP_related"/>
    <property type="match status" value="4"/>
</dbReference>
<evidence type="ECO:0000259" key="4">
    <source>
        <dbReference type="Pfam" id="PF06594"/>
    </source>
</evidence>
<feature type="domain" description="Haemolysin-type calcium binding-related" evidence="4">
    <location>
        <begin position="1271"/>
        <end position="1316"/>
    </location>
</feature>
<feature type="compositionally biased region" description="Polar residues" evidence="3">
    <location>
        <begin position="962"/>
        <end position="972"/>
    </location>
</feature>
<evidence type="ECO:0000313" key="5">
    <source>
        <dbReference type="EMBL" id="ADR33869.1"/>
    </source>
</evidence>
<dbReference type="NCBIfam" id="TIGR01965">
    <property type="entry name" value="VCBS_repeat"/>
    <property type="match status" value="1"/>
</dbReference>
<dbReference type="InterPro" id="IPR010221">
    <property type="entry name" value="VCBS_dom"/>
</dbReference>
<dbReference type="GO" id="GO:0005509">
    <property type="term" value="F:calcium ion binding"/>
    <property type="evidence" value="ECO:0007669"/>
    <property type="project" value="InterPro"/>
</dbReference>
<dbReference type="Proteomes" id="UP000008721">
    <property type="component" value="Chromosome"/>
</dbReference>
<dbReference type="InterPro" id="IPR011049">
    <property type="entry name" value="Serralysin-like_metalloprot_C"/>
</dbReference>
<organism evidence="5 6">
    <name type="scientific">Sulfuricurvum kujiense (strain ATCC BAA-921 / DSM 16994 / JCM 11577 / YK-1)</name>
    <dbReference type="NCBI Taxonomy" id="709032"/>
    <lineage>
        <taxon>Bacteria</taxon>
        <taxon>Pseudomonadati</taxon>
        <taxon>Campylobacterota</taxon>
        <taxon>Epsilonproteobacteria</taxon>
        <taxon>Campylobacterales</taxon>
        <taxon>Sulfurimonadaceae</taxon>
        <taxon>Sulfuricurvum</taxon>
    </lineage>
</organism>
<dbReference type="InterPro" id="IPR001343">
    <property type="entry name" value="Hemolysn_Ca-bd"/>
</dbReference>
<dbReference type="SUPFAM" id="SSF49899">
    <property type="entry name" value="Concanavalin A-like lectins/glucanases"/>
    <property type="match status" value="1"/>
</dbReference>
<dbReference type="PANTHER" id="PTHR38340">
    <property type="entry name" value="S-LAYER PROTEIN"/>
    <property type="match status" value="1"/>
</dbReference>
<feature type="compositionally biased region" description="Acidic residues" evidence="3">
    <location>
        <begin position="165"/>
        <end position="193"/>
    </location>
</feature>
<dbReference type="SUPFAM" id="SSF103647">
    <property type="entry name" value="TSP type-3 repeat"/>
    <property type="match status" value="1"/>
</dbReference>
<comment type="subcellular location">
    <subcellularLocation>
        <location evidence="1">Secreted</location>
    </subcellularLocation>
</comment>
<keyword evidence="6" id="KW-1185">Reference proteome</keyword>
<sequence length="3343" mass="355141">MATSTTEIEAFADKIQLMGLIPGPQKPYIGFLSANGGLVTSLGDLINKIDNGTVTRNDYIDVLKDIGAVGTGAAALANLTGLVAVNPLLLLGLGLGLAALDYADEHNYDTTEMYNDIKSKWDQVTDYLNDNGDTPSPDDLTYDPSKFNPNTPQPDLDHDGIPDIYDPDMDNDGIPDNQDSDMDNDGIPDDIDPDPLTPEPQPDNPADGHPFALERFDPPRRDPLVLDLNKDGLISTVSLADSTAYFDLTGDGIKEKVGWVSASEGIVAFDKNGNGKIDGISEVFGTATTSGFAELRSIADSNYDNIIDRRDELYNQLKIWQDTNGDGISQSNELKSLTQAGVKNIELNVFATNINLNGNVLSEAGRYGDSSGTRSLAADIELTFDSRITTVDTSLIPDYTVHPDAATLPKLRGYGTVYNSEIAYNVNDNLRNLAIGMSQDITAVATQFDAFIAEWSGLNTLLRNAQEKYALTTAPILSEMDKKVWIYEHFIGIDRFSSGIEARINTTASAMKTGASANVASGRYTDANVNAAYGRLHDRYQAVFALQALYPQIMDIMTYNVSIDEFTIPDTAVFTQNVIDYLNNADKSLESKLYLADTMNTLETTFLNFSAADVTASITDPLMKELISGIYAGTYKAHVYENGTYTSGNILAVGSENGESITINGSAGSTVLAGEGNDVLRGSSGNDVYLYRRGDGVDTIIDGGGSDTLRLTDILQSDIILRSSGTDLIIGCVEEGKTFEELGNTVTLVNWAESANRIENVRFSDGSSLDFSQVIKDYFITNNDDRIDLTASSDIINTLAGNDVVHGLGGSDTLNGGEGDDTLYGDEGNDTYIYNLGDGKDIITDLSGADSLRFGAGITAELIAVRYLANGDMMIALKDADKTFEELGDTITIKGWSNASNRIEQILLSDGTALSIDTLQVGSEGADTLFFGDSGIVFNALGGDDRVTSGSGADVIDGGSGNDTINAGNGANSVHGGEGDDTLMSGSGADSLEGGSGADILSAGAGNDTLSGSSGVDTLQGGGGNDLYLYVRGDGKDTVIDEAGADTLAFGEGIAQSDLIEVVKPGSNDLLVGVREEGKSFEELSDVITIKNWVNTLDRVETITFYDGSIIDLAAIQSVTEGADNLVYGDFTTTVDALGGDDTVITGTAADMLHGGSGNDTLRSSAGDDTLYGDAGSDTLYAGIGNDTLSGGDGADTLYGENGNDTLAGNGGNDTLSGGLGNDTYRFALGEGKDIFIDEYSYGSGDNDTLHFGEGITADNLVARAVSGSNDLQIAICESGKGFDELSDVVTLKNWFDANKRIENFVLSDGTSISLSQMQGGTDGDDYLVFGDSDTVIDALGGNDTVITANGNDTLGGGTGNDILISNGGNDTLSGGSGADTLEGGGGSDTYRFGIGDGKDRITDSSGLDSLIFGEGIIADNLIARFVSGSDDLQIGIREEGKNFDQLSDVITISGWRNVAYRVENLRLSDGSAITLTQIEHSGDGDDYLVFGDEGVIVDALGGNDTLITGDGADTVNGGDGNDTLLSGKGNDTLSGGSGSDTLKGGTGNDTYLFNRGDGADTIFDELGNDIFTFGEGITQDDLIFKQQGNTLLIGIAEVNKTFDQLSDVVTFTDWFKTDTNVESLHFADGSFMSRSDVAGLFVPNDIDGALYSKTGAQMYGGSGNNAYVYNRGDFIVVIDDSYKQGDIEVNAGEDTLYLSGGINKNDVTFGVVGNDLILKITPKVETYEQLRDYVVIKNWADTNKGVEKVIFSNGEILTIDKTAAYPVTTFNYAWVSSRYKIYGDDVNTVVGTVTDESFETNGGNDTINAGGGNDRIDAGIGNDVIEGGDGNDVITMSAGDDTVTDSAGDDVYLYNRGDGQDTVYDLGGNDKVMFGEGISVEDVLVQVQGSRDIVVALKDGERPFEELSDKLIIKNYYSGKNCIETFGFANGEADMNVEAIVQSIPKEDNRAMKFDGIDDAVIVSDASTFNVADGVSLVANVSYQGNGGMVISKHYTHNNRSYDMQVNGTGKVIFDAIDVHNSTHIIESTTVLQPGEMYDIAATYDKATGVSRIYINGVIDTEVRTGSFDIMQSSQAVVVGAYWGSGTSLRGYFNGTISDVQVFNRGLTSEEVTTLVADGSVKNSLLAHYDFEGVDPLEDSSSYAHTAVIRGNPIVVDVRDGAFTPPLILDINANGTTSISLSASHTYFDYAADGLKEHTAWIEQGDALLVRDINNDGIINDGSELFGEKTKLIDGSFASDGYAALAQYDTDSDGRIDKKDTGFSQLKLWKDTNLNGKTDSGELTSLSLEGITSLSLNRIDGSVYTQTTENGNIITNETNYTTLLDTGTMRDVWFKIDAADTITDNDTIYGTLDEETLSGDVGNDTYVIAYGGGIDVIDDHGEGADTIKFINGITPDRLIVQWIRGTDDLRIGIRENGQDDTPMTELANTLTIKNWFNRTGNIEQFIFNDTTALDRQGIYDLLLNVEGDLIARVLDSEGTLSGNSGNDLLYGADGGEVLNGNGGDDYLRGLSGDDRLDAGNGDDTLNGEVGADTLEGGMGNDYYLFDKGDGKDLIIDTGGIDTLYFGKKISRRDLIITEEGEDLVVTFGYDDGKNIDEIDRITLKNWTVDGFKIESFAFSDGQSYSLSELIERTTNHTPEMFFEEGERNLGKERSAKGILLADDIDGDTLTYTVINAPVMGTIHINQYGIWTYTGTSKKVGTDTITIAIDDGQGGEVITTLSFVMEALNQAPEALAESTNTLQDIRALSGEVGATDVDGDVLTYTVSTAASHGILSVDQNGAWDYSVADSYMGSDSAVITIDDGNGGIVTQTLNFEVNVSALTLSDSIINILEDSSTTGIFSVENPIQGALSYEVLGSSTKGDFTLNESGEWSYTPSENFNGDDSVTIKVTNEYGLSTTATVSFAIEAVNDAPVLVEVPASITLYAGASATGSIQASDIEGDTLSYSVTAPEHGVLNINESGAWSYTAEPYYAGQSSATVTIDDGNGGSTVATLNFTNLMTPDWQYSYAGETLTINDNDGTDTVMMNTVSMNELTFIQEGNNLRIDVKDQPDVLLTDYFASPANGVESIQTSEGNINLFKEQIGTSGSFFGIALGNNHDNLISGNTKNNTVSGGKDDDILFGNDGNDTLLGDTENDLLVGGEGNDTLSGGDGADILYGDNGNDTLSGDAGNDKLFGGNGNDTLFGGNGNDLLSGGEGTNTLSGGSGDDTYLIIKGTPNTTITENVLGFGLFGRWFGQEGGTDILKFGEEITKEDISFLMKGNDLLLQYGDNEFITINNQKSEANRIEKFELNDGSYLTNTDIDRIIQQLSAYSKDQGFHIKDNTQIQSNQALMNIVAAGWHAL</sequence>
<dbReference type="Gene3D" id="2.60.120.200">
    <property type="match status" value="1"/>
</dbReference>
<evidence type="ECO:0000256" key="3">
    <source>
        <dbReference type="SAM" id="MobiDB-lite"/>
    </source>
</evidence>
<dbReference type="InterPro" id="IPR010566">
    <property type="entry name" value="Haemolys_ca-bd"/>
</dbReference>
<feature type="region of interest" description="Disordered" evidence="3">
    <location>
        <begin position="952"/>
        <end position="989"/>
    </location>
</feature>
<feature type="domain" description="Haemolysin-type calcium binding-related" evidence="4">
    <location>
        <begin position="1085"/>
        <end position="1114"/>
    </location>
</feature>
<dbReference type="HOGENOM" id="CLU_226161_0_0_7"/>
<dbReference type="Pfam" id="PF17963">
    <property type="entry name" value="Big_9"/>
    <property type="match status" value="4"/>
</dbReference>
<dbReference type="SUPFAM" id="SSF51120">
    <property type="entry name" value="beta-Roll"/>
    <property type="match status" value="11"/>
</dbReference>
<feature type="domain" description="Haemolysin-type calcium binding-related" evidence="4">
    <location>
        <begin position="888"/>
        <end position="917"/>
    </location>
</feature>
<dbReference type="Gene3D" id="2.150.10.10">
    <property type="entry name" value="Serralysin-like metalloprotease, C-terminal"/>
    <property type="match status" value="10"/>
</dbReference>
<gene>
    <name evidence="5" type="ordered locus">Sulku_1206</name>
</gene>
<feature type="region of interest" description="Disordered" evidence="3">
    <location>
        <begin position="128"/>
        <end position="218"/>
    </location>
</feature>
<reference evidence="5 6" key="1">
    <citation type="journal article" date="2012" name="Stand. Genomic Sci.">
        <title>Complete genome sequence of the sulfur compounds oxidizing chemolithoautotroph Sulfuricurvum kujiense type strain (YK-1(T)).</title>
        <authorList>
            <person name="Han C."/>
            <person name="Kotsyurbenko O."/>
            <person name="Chertkov O."/>
            <person name="Held B."/>
            <person name="Lapidus A."/>
            <person name="Nolan M."/>
            <person name="Lucas S."/>
            <person name="Hammon N."/>
            <person name="Deshpande S."/>
            <person name="Cheng J.F."/>
            <person name="Tapia R."/>
            <person name="Goodwin L.A."/>
            <person name="Pitluck S."/>
            <person name="Liolios K."/>
            <person name="Pagani I."/>
            <person name="Ivanova N."/>
            <person name="Mavromatis K."/>
            <person name="Mikhailova N."/>
            <person name="Pati A."/>
            <person name="Chen A."/>
            <person name="Palaniappan K."/>
            <person name="Land M."/>
            <person name="Hauser L."/>
            <person name="Chang Y.J."/>
            <person name="Jeffries C.D."/>
            <person name="Brambilla E.M."/>
            <person name="Rohde M."/>
            <person name="Spring S."/>
            <person name="Sikorski J."/>
            <person name="Goker M."/>
            <person name="Woyke T."/>
            <person name="Bristow J."/>
            <person name="Eisen J.A."/>
            <person name="Markowitz V."/>
            <person name="Hugenholtz P."/>
            <person name="Kyrpides N.C."/>
            <person name="Klenk H.P."/>
            <person name="Detter J.C."/>
        </authorList>
    </citation>
    <scope>NUCLEOTIDE SEQUENCE [LARGE SCALE GENOMIC DNA]</scope>
    <source>
        <strain evidence="6">ATCC BAA-921 / DSM 16994 / JCM 11577 / YK-1</strain>
    </source>
</reference>
<dbReference type="KEGG" id="sku:Sulku_1206"/>
<dbReference type="PRINTS" id="PR00313">
    <property type="entry name" value="CABNDNGRPT"/>
</dbReference>
<dbReference type="EMBL" id="CP002355">
    <property type="protein sequence ID" value="ADR33869.1"/>
    <property type="molecule type" value="Genomic_DNA"/>
</dbReference>
<dbReference type="GO" id="GO:0005576">
    <property type="term" value="C:extracellular region"/>
    <property type="evidence" value="ECO:0007669"/>
    <property type="project" value="UniProtKB-SubCell"/>
</dbReference>
<dbReference type="Gene3D" id="2.60.40.2810">
    <property type="match status" value="2"/>
</dbReference>
<evidence type="ECO:0000313" key="6">
    <source>
        <dbReference type="Proteomes" id="UP000008721"/>
    </source>
</evidence>
<dbReference type="InterPro" id="IPR013320">
    <property type="entry name" value="ConA-like_dom_sf"/>
</dbReference>
<dbReference type="InterPro" id="IPR028974">
    <property type="entry name" value="TSP_type-3_rpt"/>
</dbReference>
<dbReference type="Pfam" id="PF13385">
    <property type="entry name" value="Laminin_G_3"/>
    <property type="match status" value="1"/>
</dbReference>
<dbReference type="eggNOG" id="COG2931">
    <property type="taxonomic scope" value="Bacteria"/>
</dbReference>
<dbReference type="Pfam" id="PF00353">
    <property type="entry name" value="HemolysinCabind"/>
    <property type="match status" value="15"/>
</dbReference>
<keyword evidence="2" id="KW-0964">Secreted</keyword>
<dbReference type="STRING" id="709032.Sulku_1206"/>
<evidence type="ECO:0000256" key="2">
    <source>
        <dbReference type="ARBA" id="ARBA00022525"/>
    </source>
</evidence>
<evidence type="ECO:0000256" key="1">
    <source>
        <dbReference type="ARBA" id="ARBA00004613"/>
    </source>
</evidence>
<feature type="domain" description="Haemolysin-type calcium binding-related" evidence="4">
    <location>
        <begin position="2409"/>
        <end position="2456"/>
    </location>
</feature>
<dbReference type="InterPro" id="IPR018511">
    <property type="entry name" value="Hemolysin-typ_Ca-bd_CS"/>
</dbReference>
<accession>E4TX28</accession>
<protein>
    <submittedName>
        <fullName evidence="5">Outer membrane adhesin like protein</fullName>
    </submittedName>
</protein>
<dbReference type="InterPro" id="IPR050557">
    <property type="entry name" value="RTX_toxin/Mannuronan_C5-epim"/>
</dbReference>